<dbReference type="EMBL" id="NEVP01000003">
    <property type="protein sequence ID" value="OZI54178.1"/>
    <property type="molecule type" value="Genomic_DNA"/>
</dbReference>
<dbReference type="Proteomes" id="UP000216913">
    <property type="component" value="Unassembled WGS sequence"/>
</dbReference>
<evidence type="ECO:0000313" key="2">
    <source>
        <dbReference type="Proteomes" id="UP000216913"/>
    </source>
</evidence>
<name>A0A261TWV2_9BORD</name>
<gene>
    <name evidence="1" type="ORF">CAL25_05205</name>
</gene>
<evidence type="ECO:0000313" key="1">
    <source>
        <dbReference type="EMBL" id="OZI54178.1"/>
    </source>
</evidence>
<protein>
    <submittedName>
        <fullName evidence="1">Uncharacterized protein</fullName>
    </submittedName>
</protein>
<accession>A0A261TWV2</accession>
<organism evidence="1 2">
    <name type="scientific">Bordetella genomosp. 5</name>
    <dbReference type="NCBI Taxonomy" id="1395608"/>
    <lineage>
        <taxon>Bacteria</taxon>
        <taxon>Pseudomonadati</taxon>
        <taxon>Pseudomonadota</taxon>
        <taxon>Betaproteobacteria</taxon>
        <taxon>Burkholderiales</taxon>
        <taxon>Alcaligenaceae</taxon>
        <taxon>Bordetella</taxon>
    </lineage>
</organism>
<comment type="caution">
    <text evidence="1">The sequence shown here is derived from an EMBL/GenBank/DDBJ whole genome shotgun (WGS) entry which is preliminary data.</text>
</comment>
<reference evidence="1 2" key="1">
    <citation type="submission" date="2017-05" db="EMBL/GenBank/DDBJ databases">
        <title>Complete and WGS of Bordetella genogroups.</title>
        <authorList>
            <person name="Spilker T."/>
            <person name="LiPuma J."/>
        </authorList>
    </citation>
    <scope>NUCLEOTIDE SEQUENCE [LARGE SCALE GENOMIC DNA]</scope>
    <source>
        <strain evidence="1 2">AU10456</strain>
    </source>
</reference>
<sequence>MTFHVLYARKVPAPLFFRGLCDPRRPPAAGAYVVRPPGQHPSRNIRVLTELLIETCDNSPYRVGLAGVE</sequence>
<proteinExistence type="predicted"/>
<keyword evidence="2" id="KW-1185">Reference proteome</keyword>
<dbReference type="AlphaFoldDB" id="A0A261TWV2"/>